<dbReference type="PATRIC" id="fig|537010.4.peg.2454"/>
<accession>G9XNS5</accession>
<evidence type="ECO:0000313" key="2">
    <source>
        <dbReference type="Proteomes" id="UP000004416"/>
    </source>
</evidence>
<dbReference type="Proteomes" id="UP000004416">
    <property type="component" value="Unassembled WGS sequence"/>
</dbReference>
<organism evidence="1 2">
    <name type="scientific">Desulfitobacterium hafniense DP7</name>
    <dbReference type="NCBI Taxonomy" id="537010"/>
    <lineage>
        <taxon>Bacteria</taxon>
        <taxon>Bacillati</taxon>
        <taxon>Bacillota</taxon>
        <taxon>Clostridia</taxon>
        <taxon>Eubacteriales</taxon>
        <taxon>Desulfitobacteriaceae</taxon>
        <taxon>Desulfitobacterium</taxon>
    </lineage>
</organism>
<proteinExistence type="predicted"/>
<gene>
    <name evidence="1" type="ORF">HMPREF0322_02620</name>
</gene>
<name>G9XNS5_DESHA</name>
<sequence>MVERLWELFEELLEVILSSMAKHGFVDLLEFEYIKGLFEDLLLHNQLKALEKAG</sequence>
<dbReference type="EMBL" id="AFZX01000069">
    <property type="protein sequence ID" value="EHL06571.1"/>
    <property type="molecule type" value="Genomic_DNA"/>
</dbReference>
<reference evidence="1 2" key="1">
    <citation type="submission" date="2011-08" db="EMBL/GenBank/DDBJ databases">
        <authorList>
            <person name="Weinstock G."/>
            <person name="Sodergren E."/>
            <person name="Clifton S."/>
            <person name="Fulton L."/>
            <person name="Fulton B."/>
            <person name="Courtney L."/>
            <person name="Fronick C."/>
            <person name="Harrison M."/>
            <person name="Strong C."/>
            <person name="Farmer C."/>
            <person name="Delahaunty K."/>
            <person name="Markovic C."/>
            <person name="Hall O."/>
            <person name="Minx P."/>
            <person name="Tomlinson C."/>
            <person name="Mitreva M."/>
            <person name="Hou S."/>
            <person name="Chen J."/>
            <person name="Wollam A."/>
            <person name="Pepin K.H."/>
            <person name="Johnson M."/>
            <person name="Bhonagiri V."/>
            <person name="Zhang X."/>
            <person name="Suruliraj S."/>
            <person name="Warren W."/>
            <person name="Chinwalla A."/>
            <person name="Mardis E.R."/>
            <person name="Wilson R.K."/>
        </authorList>
    </citation>
    <scope>NUCLEOTIDE SEQUENCE [LARGE SCALE GENOMIC DNA]</scope>
    <source>
        <strain evidence="1 2">DP7</strain>
    </source>
</reference>
<evidence type="ECO:0000313" key="1">
    <source>
        <dbReference type="EMBL" id="EHL06571.1"/>
    </source>
</evidence>
<dbReference type="HOGENOM" id="CLU_3042706_0_0_9"/>
<comment type="caution">
    <text evidence="1">The sequence shown here is derived from an EMBL/GenBank/DDBJ whole genome shotgun (WGS) entry which is preliminary data.</text>
</comment>
<dbReference type="AlphaFoldDB" id="G9XNS5"/>
<protein>
    <submittedName>
        <fullName evidence="1">Uncharacterized protein</fullName>
    </submittedName>
</protein>